<dbReference type="FunFam" id="3.40.640.10:FF:000084">
    <property type="entry name" value="IscS-like cysteine desulfurase"/>
    <property type="match status" value="1"/>
</dbReference>
<keyword evidence="6" id="KW-0411">Iron-sulfur</keyword>
<keyword evidence="10" id="KW-1185">Reference proteome</keyword>
<dbReference type="NCBIfam" id="NF002806">
    <property type="entry name" value="PRK02948.1"/>
    <property type="match status" value="1"/>
</dbReference>
<keyword evidence="5" id="KW-0408">Iron</keyword>
<evidence type="ECO:0000313" key="10">
    <source>
        <dbReference type="Proteomes" id="UP000626244"/>
    </source>
</evidence>
<dbReference type="OrthoDB" id="9808002at2"/>
<gene>
    <name evidence="9" type="ORF">GCM10007380_01400</name>
</gene>
<evidence type="ECO:0000256" key="6">
    <source>
        <dbReference type="ARBA" id="ARBA00023014"/>
    </source>
</evidence>
<comment type="cofactor">
    <cofactor evidence="1 7">
        <name>pyridoxal 5'-phosphate</name>
        <dbReference type="ChEBI" id="CHEBI:597326"/>
    </cofactor>
</comment>
<evidence type="ECO:0000256" key="2">
    <source>
        <dbReference type="ARBA" id="ARBA00006490"/>
    </source>
</evidence>
<keyword evidence="9" id="KW-0032">Aminotransferase</keyword>
<organism evidence="9 10">
    <name type="scientific">Gottfriedia solisilvae</name>
    <dbReference type="NCBI Taxonomy" id="1516104"/>
    <lineage>
        <taxon>Bacteria</taxon>
        <taxon>Bacillati</taxon>
        <taxon>Bacillota</taxon>
        <taxon>Bacilli</taxon>
        <taxon>Bacillales</taxon>
        <taxon>Bacillaceae</taxon>
        <taxon>Gottfriedia</taxon>
    </lineage>
</organism>
<dbReference type="Pfam" id="PF00266">
    <property type="entry name" value="Aminotran_5"/>
    <property type="match status" value="1"/>
</dbReference>
<dbReference type="InterPro" id="IPR015421">
    <property type="entry name" value="PyrdxlP-dep_Trfase_major"/>
</dbReference>
<keyword evidence="9" id="KW-0808">Transferase</keyword>
<evidence type="ECO:0000313" key="9">
    <source>
        <dbReference type="EMBL" id="GGI10161.1"/>
    </source>
</evidence>
<dbReference type="InterPro" id="IPR015422">
    <property type="entry name" value="PyrdxlP-dep_Trfase_small"/>
</dbReference>
<dbReference type="PANTHER" id="PTHR11601:SF50">
    <property type="entry name" value="CYSTEINE DESULFURASE ISCS 2-RELATED"/>
    <property type="match status" value="1"/>
</dbReference>
<dbReference type="GO" id="GO:0031071">
    <property type="term" value="F:cysteine desulfurase activity"/>
    <property type="evidence" value="ECO:0007669"/>
    <property type="project" value="UniProtKB-ARBA"/>
</dbReference>
<dbReference type="Gene3D" id="3.40.640.10">
    <property type="entry name" value="Type I PLP-dependent aspartate aminotransferase-like (Major domain)"/>
    <property type="match status" value="1"/>
</dbReference>
<accession>A0A8J3EWE4</accession>
<dbReference type="Proteomes" id="UP000626244">
    <property type="component" value="Unassembled WGS sequence"/>
</dbReference>
<dbReference type="InterPro" id="IPR020578">
    <property type="entry name" value="Aminotrans_V_PyrdxlP_BS"/>
</dbReference>
<evidence type="ECO:0000256" key="3">
    <source>
        <dbReference type="ARBA" id="ARBA00022723"/>
    </source>
</evidence>
<dbReference type="PROSITE" id="PS00595">
    <property type="entry name" value="AA_TRANSFER_CLASS_5"/>
    <property type="match status" value="1"/>
</dbReference>
<dbReference type="GO" id="GO:0051536">
    <property type="term" value="F:iron-sulfur cluster binding"/>
    <property type="evidence" value="ECO:0007669"/>
    <property type="project" value="UniProtKB-KW"/>
</dbReference>
<keyword evidence="3" id="KW-0479">Metal-binding</keyword>
<dbReference type="InterPro" id="IPR000192">
    <property type="entry name" value="Aminotrans_V_dom"/>
</dbReference>
<comment type="similarity">
    <text evidence="2">Belongs to the class-V pyridoxal-phosphate-dependent aminotransferase family. NifS/IscS subfamily.</text>
</comment>
<evidence type="ECO:0000259" key="8">
    <source>
        <dbReference type="Pfam" id="PF00266"/>
    </source>
</evidence>
<dbReference type="AlphaFoldDB" id="A0A8J3EWE4"/>
<dbReference type="PIRSF" id="PIRSF005572">
    <property type="entry name" value="NifS"/>
    <property type="match status" value="1"/>
</dbReference>
<dbReference type="InterPro" id="IPR015424">
    <property type="entry name" value="PyrdxlP-dep_Trfase"/>
</dbReference>
<dbReference type="Gene3D" id="3.90.1150.10">
    <property type="entry name" value="Aspartate Aminotransferase, domain 1"/>
    <property type="match status" value="1"/>
</dbReference>
<evidence type="ECO:0000256" key="5">
    <source>
        <dbReference type="ARBA" id="ARBA00023004"/>
    </source>
</evidence>
<dbReference type="EMBL" id="BMHB01000001">
    <property type="protein sequence ID" value="GGI10161.1"/>
    <property type="molecule type" value="Genomic_DNA"/>
</dbReference>
<dbReference type="InterPro" id="IPR016454">
    <property type="entry name" value="Cysteine_dSase"/>
</dbReference>
<evidence type="ECO:0000256" key="1">
    <source>
        <dbReference type="ARBA" id="ARBA00001933"/>
    </source>
</evidence>
<feature type="domain" description="Aminotransferase class V" evidence="8">
    <location>
        <begin position="2"/>
        <end position="364"/>
    </location>
</feature>
<dbReference type="SUPFAM" id="SSF53383">
    <property type="entry name" value="PLP-dependent transferases"/>
    <property type="match status" value="1"/>
</dbReference>
<evidence type="ECO:0000256" key="4">
    <source>
        <dbReference type="ARBA" id="ARBA00022898"/>
    </source>
</evidence>
<dbReference type="PANTHER" id="PTHR11601">
    <property type="entry name" value="CYSTEINE DESULFURYLASE FAMILY MEMBER"/>
    <property type="match status" value="1"/>
</dbReference>
<sequence length="380" mass="42126">MIYFDNSATTKPYKEVLETYMTVSEQFFGNPSSIHKLGGKSEQLLSKARLQVADLLSVQPSEIIFTSGGTEGNNLAIKGTAMMHRSRGKHLITTEIEHPSIYEAYKQLEGIGFEVTYLSPDEDGFISVEKVAAALRENTILVSIIHVNNETGAIQPIREIGQFLKKYPKIFFHVDAVQGIGKVPLYIKQSAIDLLSVSGHKFHSVKGTGFLYVREGVTLSSMMTGGSQEREIRSGTENLAGIVAMARALRITLEKQKSKSDDLLKLRNELLYHLEKIDGAVINSPSSNFAPHILNISFVGLKPEVIVHALSEENIYISTKSACSSKNYEISRVLQSMGKSEQVAGSAIRISLSYENTIEEVKMFNEVMSEVIKNLYKVTR</sequence>
<comment type="caution">
    <text evidence="9">The sequence shown here is derived from an EMBL/GenBank/DDBJ whole genome shotgun (WGS) entry which is preliminary data.</text>
</comment>
<dbReference type="GO" id="GO:0046872">
    <property type="term" value="F:metal ion binding"/>
    <property type="evidence" value="ECO:0007669"/>
    <property type="project" value="UniProtKB-KW"/>
</dbReference>
<keyword evidence="4" id="KW-0663">Pyridoxal phosphate</keyword>
<evidence type="ECO:0000256" key="7">
    <source>
        <dbReference type="RuleBase" id="RU004504"/>
    </source>
</evidence>
<dbReference type="RefSeq" id="WP_088002797.1">
    <property type="nucleotide sequence ID" value="NZ_BMHB01000001.1"/>
</dbReference>
<dbReference type="GO" id="GO:0008483">
    <property type="term" value="F:transaminase activity"/>
    <property type="evidence" value="ECO:0007669"/>
    <property type="project" value="UniProtKB-KW"/>
</dbReference>
<reference evidence="10" key="1">
    <citation type="journal article" date="2019" name="Int. J. Syst. Evol. Microbiol.">
        <title>The Global Catalogue of Microorganisms (GCM) 10K type strain sequencing project: providing services to taxonomists for standard genome sequencing and annotation.</title>
        <authorList>
            <consortium name="The Broad Institute Genomics Platform"/>
            <consortium name="The Broad Institute Genome Sequencing Center for Infectious Disease"/>
            <person name="Wu L."/>
            <person name="Ma J."/>
        </authorList>
    </citation>
    <scope>NUCLEOTIDE SEQUENCE [LARGE SCALE GENOMIC DNA]</scope>
    <source>
        <strain evidence="10">CGMCC 1.14993</strain>
    </source>
</reference>
<proteinExistence type="inferred from homology"/>
<name>A0A8J3EWE4_9BACI</name>
<protein>
    <submittedName>
        <fullName evidence="9">Aminotransferase V</fullName>
    </submittedName>
</protein>